<feature type="coiled-coil region" evidence="2">
    <location>
        <begin position="54"/>
        <end position="107"/>
    </location>
</feature>
<keyword evidence="1" id="KW-0677">Repeat</keyword>
<proteinExistence type="predicted"/>
<evidence type="ECO:0000256" key="1">
    <source>
        <dbReference type="ARBA" id="ARBA00022737"/>
    </source>
</evidence>
<dbReference type="Proteomes" id="UP000694923">
    <property type="component" value="Unplaced"/>
</dbReference>
<sequence>MHLGASAECCGISLRRTATPTQGPVQLSLQRESGRLRTVEVVKLDVVAFYWQVINGLKQRILKLEQQCKEKDNTINKLQTDIKTTNLEEMRIAMEMYYEEIHRLQSLLPSSEATGK</sequence>
<gene>
    <name evidence="4" type="primary">LOC103584063</name>
</gene>
<evidence type="ECO:0000313" key="3">
    <source>
        <dbReference type="Proteomes" id="UP000694923"/>
    </source>
</evidence>
<evidence type="ECO:0000313" key="4">
    <source>
        <dbReference type="RefSeq" id="XP_008563411.1"/>
    </source>
</evidence>
<feature type="non-terminal residue" evidence="4">
    <location>
        <position position="116"/>
    </location>
</feature>
<dbReference type="InterPro" id="IPR052318">
    <property type="entry name" value="CellDiv_DevSignal_Domain"/>
</dbReference>
<dbReference type="GeneID" id="103584063"/>
<accession>A0ABM0Q4X0</accession>
<dbReference type="PANTHER" id="PTHR22590">
    <property type="entry name" value="MYOSIN MOTOR DOMAIN-CONTAINING PROTEIN"/>
    <property type="match status" value="1"/>
</dbReference>
<dbReference type="RefSeq" id="XP_008563411.1">
    <property type="nucleotide sequence ID" value="XM_008565189.1"/>
</dbReference>
<organism evidence="3 4">
    <name type="scientific">Galeopterus variegatus</name>
    <name type="common">Malayan flying lemur</name>
    <name type="synonym">Cynocephalus variegatus</name>
    <dbReference type="NCBI Taxonomy" id="482537"/>
    <lineage>
        <taxon>Eukaryota</taxon>
        <taxon>Metazoa</taxon>
        <taxon>Chordata</taxon>
        <taxon>Craniata</taxon>
        <taxon>Vertebrata</taxon>
        <taxon>Euteleostomi</taxon>
        <taxon>Mammalia</taxon>
        <taxon>Eutheria</taxon>
        <taxon>Euarchontoglires</taxon>
        <taxon>Dermoptera</taxon>
        <taxon>Cynocephalidae</taxon>
        <taxon>Galeopterus</taxon>
    </lineage>
</organism>
<keyword evidence="2" id="KW-0175">Coiled coil</keyword>
<dbReference type="PANTHER" id="PTHR22590:SF3">
    <property type="entry name" value="IQ DOMAIN-CONTAINING PROTEIN E"/>
    <property type="match status" value="1"/>
</dbReference>
<evidence type="ECO:0000256" key="2">
    <source>
        <dbReference type="SAM" id="Coils"/>
    </source>
</evidence>
<protein>
    <submittedName>
        <fullName evidence="4">IQ domain-containing protein E-like</fullName>
    </submittedName>
</protein>
<name>A0ABM0Q4X0_GALVR</name>
<keyword evidence="3" id="KW-1185">Reference proteome</keyword>
<reference evidence="4" key="1">
    <citation type="submission" date="2025-08" db="UniProtKB">
        <authorList>
            <consortium name="RefSeq"/>
        </authorList>
    </citation>
    <scope>IDENTIFICATION</scope>
</reference>